<gene>
    <name evidence="2" type="ORF">ACFO3A_01135</name>
</gene>
<dbReference type="EMBL" id="JBHSEW010000001">
    <property type="protein sequence ID" value="MFC4620822.1"/>
    <property type="molecule type" value="Genomic_DNA"/>
</dbReference>
<accession>A0ABV9GS09</accession>
<organism evidence="2 3">
    <name type="scientific">Comamonas nitrativorans</name>
    <dbReference type="NCBI Taxonomy" id="108437"/>
    <lineage>
        <taxon>Bacteria</taxon>
        <taxon>Pseudomonadati</taxon>
        <taxon>Pseudomonadota</taxon>
        <taxon>Betaproteobacteria</taxon>
        <taxon>Burkholderiales</taxon>
        <taxon>Comamonadaceae</taxon>
        <taxon>Comamonas</taxon>
    </lineage>
</organism>
<keyword evidence="3" id="KW-1185">Reference proteome</keyword>
<sequence>MNYPVNQALAVRQDFGGTSSTLAAQETASAYVAAQETASAYVAAQAKAVVEARYVMALRRPRQWDQVRQDLLKECKRPSFANNKSAYYRKPIGDGVEGLGIRFVEVALRCMTNVLVETSMIFEDEGKEIHRVSVTDLESNLTYPLDVRVTKTVERSKPSDDGTYISVRKNSYNRNVYTVPATDDDLLNKRAAQISKAIRTLGLRIIPGDLQDEAEAIIKAIRLDEAARDPDTERKRIADAFGEIGVKAADLTEYLGHTLDTCSPAELVNLRGIYGAIRDGESSWKSVMENKAEQQAGKNGGTGNAGGGAGAGNGSKGSSLPTCSDEAFEKKKAGWRKAIEGGKSVNDLIAMIQTKELLTDDQKMEIASWATEGGAQQ</sequence>
<comment type="caution">
    <text evidence="2">The sequence shown here is derived from an EMBL/GenBank/DDBJ whole genome shotgun (WGS) entry which is preliminary data.</text>
</comment>
<name>A0ABV9GS09_9BURK</name>
<feature type="region of interest" description="Disordered" evidence="1">
    <location>
        <begin position="289"/>
        <end position="323"/>
    </location>
</feature>
<evidence type="ECO:0000313" key="2">
    <source>
        <dbReference type="EMBL" id="MFC4620822.1"/>
    </source>
</evidence>
<protein>
    <submittedName>
        <fullName evidence="2">Uncharacterized protein</fullName>
    </submittedName>
</protein>
<dbReference type="RefSeq" id="WP_377723199.1">
    <property type="nucleotide sequence ID" value="NZ_JBHSEW010000001.1"/>
</dbReference>
<evidence type="ECO:0000256" key="1">
    <source>
        <dbReference type="SAM" id="MobiDB-lite"/>
    </source>
</evidence>
<proteinExistence type="predicted"/>
<dbReference type="Proteomes" id="UP001595967">
    <property type="component" value="Unassembled WGS sequence"/>
</dbReference>
<reference evidence="3" key="1">
    <citation type="journal article" date="2019" name="Int. J. Syst. Evol. Microbiol.">
        <title>The Global Catalogue of Microorganisms (GCM) 10K type strain sequencing project: providing services to taxonomists for standard genome sequencing and annotation.</title>
        <authorList>
            <consortium name="The Broad Institute Genomics Platform"/>
            <consortium name="The Broad Institute Genome Sequencing Center for Infectious Disease"/>
            <person name="Wu L."/>
            <person name="Ma J."/>
        </authorList>
    </citation>
    <scope>NUCLEOTIDE SEQUENCE [LARGE SCALE GENOMIC DNA]</scope>
    <source>
        <strain evidence="3">JCM 11650</strain>
    </source>
</reference>
<feature type="compositionally biased region" description="Gly residues" evidence="1">
    <location>
        <begin position="298"/>
        <end position="315"/>
    </location>
</feature>
<evidence type="ECO:0000313" key="3">
    <source>
        <dbReference type="Proteomes" id="UP001595967"/>
    </source>
</evidence>